<evidence type="ECO:0000313" key="1">
    <source>
        <dbReference type="EMBL" id="GAA3968044.1"/>
    </source>
</evidence>
<organism evidence="1 2">
    <name type="scientific">Mucilaginibacter dorajii</name>
    <dbReference type="NCBI Taxonomy" id="692994"/>
    <lineage>
        <taxon>Bacteria</taxon>
        <taxon>Pseudomonadati</taxon>
        <taxon>Bacteroidota</taxon>
        <taxon>Sphingobacteriia</taxon>
        <taxon>Sphingobacteriales</taxon>
        <taxon>Sphingobacteriaceae</taxon>
        <taxon>Mucilaginibacter</taxon>
    </lineage>
</organism>
<dbReference type="EMBL" id="BAAAZC010000009">
    <property type="protein sequence ID" value="GAA3968044.1"/>
    <property type="molecule type" value="Genomic_DNA"/>
</dbReference>
<evidence type="ECO:0000313" key="2">
    <source>
        <dbReference type="Proteomes" id="UP001500742"/>
    </source>
</evidence>
<protein>
    <submittedName>
        <fullName evidence="1">Uncharacterized protein</fullName>
    </submittedName>
</protein>
<accession>A0ABP7PME9</accession>
<proteinExistence type="predicted"/>
<comment type="caution">
    <text evidence="1">The sequence shown here is derived from an EMBL/GenBank/DDBJ whole genome shotgun (WGS) entry which is preliminary data.</text>
</comment>
<name>A0ABP7PME9_9SPHI</name>
<sequence length="79" mass="8378">MRGRAVAGHGSFINESFSVSRRQNSFGRKRAKQYGAVRWQGIGVFAAGGNVSEGKIIPAQVLSVLQGKGPCGKEAFLPT</sequence>
<keyword evidence="2" id="KW-1185">Reference proteome</keyword>
<gene>
    <name evidence="1" type="ORF">GCM10022210_16110</name>
</gene>
<reference evidence="2" key="1">
    <citation type="journal article" date="2019" name="Int. J. Syst. Evol. Microbiol.">
        <title>The Global Catalogue of Microorganisms (GCM) 10K type strain sequencing project: providing services to taxonomists for standard genome sequencing and annotation.</title>
        <authorList>
            <consortium name="The Broad Institute Genomics Platform"/>
            <consortium name="The Broad Institute Genome Sequencing Center for Infectious Disease"/>
            <person name="Wu L."/>
            <person name="Ma J."/>
        </authorList>
    </citation>
    <scope>NUCLEOTIDE SEQUENCE [LARGE SCALE GENOMIC DNA]</scope>
    <source>
        <strain evidence="2">JCM 16601</strain>
    </source>
</reference>
<dbReference type="Proteomes" id="UP001500742">
    <property type="component" value="Unassembled WGS sequence"/>
</dbReference>